<dbReference type="GO" id="GO:0005576">
    <property type="term" value="C:extracellular region"/>
    <property type="evidence" value="ECO:0007669"/>
    <property type="project" value="UniProtKB-SubCell"/>
</dbReference>
<evidence type="ECO:0000256" key="3">
    <source>
        <dbReference type="ARBA" id="ARBA00022525"/>
    </source>
</evidence>
<name>A0AAN9EWS3_CLITE</name>
<comment type="subcellular location">
    <subcellularLocation>
        <location evidence="1">Secreted</location>
    </subcellularLocation>
</comment>
<dbReference type="EMBL" id="JAYKXN010000008">
    <property type="protein sequence ID" value="KAK7262740.1"/>
    <property type="molecule type" value="Genomic_DNA"/>
</dbReference>
<dbReference type="AlphaFoldDB" id="A0AAN9EWS3"/>
<dbReference type="SUPFAM" id="SSF50630">
    <property type="entry name" value="Acid proteases"/>
    <property type="match status" value="1"/>
</dbReference>
<dbReference type="Gene3D" id="2.40.70.10">
    <property type="entry name" value="Acid Proteases"/>
    <property type="match status" value="2"/>
</dbReference>
<dbReference type="InterPro" id="IPR021109">
    <property type="entry name" value="Peptidase_aspartic_dom_sf"/>
</dbReference>
<evidence type="ECO:0000259" key="9">
    <source>
        <dbReference type="PROSITE" id="PS51767"/>
    </source>
</evidence>
<dbReference type="PANTHER" id="PTHR47967">
    <property type="entry name" value="OS07G0603500 PROTEIN-RELATED"/>
    <property type="match status" value="1"/>
</dbReference>
<comment type="similarity">
    <text evidence="2">Belongs to the peptidase A1 family.</text>
</comment>
<evidence type="ECO:0000313" key="10">
    <source>
        <dbReference type="EMBL" id="KAK7262740.1"/>
    </source>
</evidence>
<organism evidence="10 11">
    <name type="scientific">Clitoria ternatea</name>
    <name type="common">Butterfly pea</name>
    <dbReference type="NCBI Taxonomy" id="43366"/>
    <lineage>
        <taxon>Eukaryota</taxon>
        <taxon>Viridiplantae</taxon>
        <taxon>Streptophyta</taxon>
        <taxon>Embryophyta</taxon>
        <taxon>Tracheophyta</taxon>
        <taxon>Spermatophyta</taxon>
        <taxon>Magnoliopsida</taxon>
        <taxon>eudicotyledons</taxon>
        <taxon>Gunneridae</taxon>
        <taxon>Pentapetalae</taxon>
        <taxon>rosids</taxon>
        <taxon>fabids</taxon>
        <taxon>Fabales</taxon>
        <taxon>Fabaceae</taxon>
        <taxon>Papilionoideae</taxon>
        <taxon>50 kb inversion clade</taxon>
        <taxon>NPAAA clade</taxon>
        <taxon>indigoferoid/millettioid clade</taxon>
        <taxon>Phaseoleae</taxon>
        <taxon>Clitoria</taxon>
    </lineage>
</organism>
<keyword evidence="7" id="KW-0378">Hydrolase</keyword>
<sequence length="437" mass="47400">MTFTTTKSQPLNSALIFRTTLYLIFFFFSSEGYTTHLIHIDSPLSPFHNPSNTHLHYLHNALQRSLKRINHFKSPLVPMNPSGGEYLMRISIGTPSVEVIGIADTGSDLTWTQCLPCIQCYNQTIPLFDPTHSSSYHKIPCTANSCNALGKSKKCRRNTTTCGYRYSYGDGSHTAGNLASETLILGPISLTNVTIGCGHDTAGIFDKAGSGIIGLGLGELSLVSQLGAQFPGSKKFSYCLIPTNTTTDHNSTSTISFGQNSVVPHGTDVVTFPLVKKARKNFYYVTLEAFSVGNKRVAFESESSKVEGNIVLDSGTTFMLLPTKVYNGLESAVSKEIKGEKRVKDPTGTGMFNLCYGGVDGNITLPVITANFKGGDVKLQAVNAFTWVREDLVCFAMISSGNVSVYGNMAQANFLIEYDLDASTVSFKPTDCTQHTA</sequence>
<evidence type="ECO:0000256" key="4">
    <source>
        <dbReference type="ARBA" id="ARBA00022670"/>
    </source>
</evidence>
<accession>A0AAN9EWS3</accession>
<proteinExistence type="inferred from homology"/>
<dbReference type="InterPro" id="IPR032799">
    <property type="entry name" value="TAXi_C"/>
</dbReference>
<dbReference type="Pfam" id="PF14543">
    <property type="entry name" value="TAXi_N"/>
    <property type="match status" value="1"/>
</dbReference>
<feature type="domain" description="Peptidase A1" evidence="9">
    <location>
        <begin position="86"/>
        <end position="428"/>
    </location>
</feature>
<keyword evidence="6" id="KW-0064">Aspartyl protease</keyword>
<evidence type="ECO:0000256" key="8">
    <source>
        <dbReference type="ARBA" id="ARBA00023180"/>
    </source>
</evidence>
<evidence type="ECO:0000256" key="7">
    <source>
        <dbReference type="ARBA" id="ARBA00022801"/>
    </source>
</evidence>
<dbReference type="InterPro" id="IPR051708">
    <property type="entry name" value="Plant_Aspart_Prot_A1"/>
</dbReference>
<dbReference type="Pfam" id="PF14541">
    <property type="entry name" value="TAXi_C"/>
    <property type="match status" value="1"/>
</dbReference>
<keyword evidence="8" id="KW-0325">Glycoprotein</keyword>
<dbReference type="GO" id="GO:0006508">
    <property type="term" value="P:proteolysis"/>
    <property type="evidence" value="ECO:0007669"/>
    <property type="project" value="UniProtKB-KW"/>
</dbReference>
<dbReference type="Proteomes" id="UP001359559">
    <property type="component" value="Unassembled WGS sequence"/>
</dbReference>
<keyword evidence="5" id="KW-0732">Signal</keyword>
<evidence type="ECO:0000256" key="2">
    <source>
        <dbReference type="ARBA" id="ARBA00007447"/>
    </source>
</evidence>
<keyword evidence="3" id="KW-0964">Secreted</keyword>
<dbReference type="InterPro" id="IPR001969">
    <property type="entry name" value="Aspartic_peptidase_AS"/>
</dbReference>
<protein>
    <recommendedName>
        <fullName evidence="9">Peptidase A1 domain-containing protein</fullName>
    </recommendedName>
</protein>
<dbReference type="CDD" id="cd05476">
    <property type="entry name" value="pepsin_A_like_plant"/>
    <property type="match status" value="1"/>
</dbReference>
<reference evidence="10 11" key="1">
    <citation type="submission" date="2024-01" db="EMBL/GenBank/DDBJ databases">
        <title>The genomes of 5 underutilized Papilionoideae crops provide insights into root nodulation and disease resistance.</title>
        <authorList>
            <person name="Yuan L."/>
        </authorList>
    </citation>
    <scope>NUCLEOTIDE SEQUENCE [LARGE SCALE GENOMIC DNA]</scope>
    <source>
        <strain evidence="10">LY-2023</strain>
        <tissue evidence="10">Leaf</tissue>
    </source>
</reference>
<evidence type="ECO:0000256" key="1">
    <source>
        <dbReference type="ARBA" id="ARBA00004613"/>
    </source>
</evidence>
<dbReference type="GO" id="GO:0004190">
    <property type="term" value="F:aspartic-type endopeptidase activity"/>
    <property type="evidence" value="ECO:0007669"/>
    <property type="project" value="UniProtKB-KW"/>
</dbReference>
<dbReference type="PROSITE" id="PS51767">
    <property type="entry name" value="PEPTIDASE_A1"/>
    <property type="match status" value="1"/>
</dbReference>
<dbReference type="PANTHER" id="PTHR47967:SF128">
    <property type="entry name" value="ASPARTIC PROTEINASE CDR1-LIKE"/>
    <property type="match status" value="1"/>
</dbReference>
<dbReference type="InterPro" id="IPR032861">
    <property type="entry name" value="TAXi_N"/>
</dbReference>
<dbReference type="FunFam" id="2.40.70.10:FF:000050">
    <property type="entry name" value="Aspartic proteinase CDR1"/>
    <property type="match status" value="1"/>
</dbReference>
<evidence type="ECO:0000256" key="6">
    <source>
        <dbReference type="ARBA" id="ARBA00022750"/>
    </source>
</evidence>
<evidence type="ECO:0000313" key="11">
    <source>
        <dbReference type="Proteomes" id="UP001359559"/>
    </source>
</evidence>
<gene>
    <name evidence="10" type="ORF">RJT34_30320</name>
</gene>
<dbReference type="InterPro" id="IPR034161">
    <property type="entry name" value="Pepsin-like_plant"/>
</dbReference>
<evidence type="ECO:0000256" key="5">
    <source>
        <dbReference type="ARBA" id="ARBA00022729"/>
    </source>
</evidence>
<dbReference type="PROSITE" id="PS00141">
    <property type="entry name" value="ASP_PROTEASE"/>
    <property type="match status" value="1"/>
</dbReference>
<dbReference type="InterPro" id="IPR033121">
    <property type="entry name" value="PEPTIDASE_A1"/>
</dbReference>
<keyword evidence="11" id="KW-1185">Reference proteome</keyword>
<dbReference type="FunFam" id="2.40.70.10:FF:000016">
    <property type="entry name" value="Probable aspartic protease At2g35615"/>
    <property type="match status" value="1"/>
</dbReference>
<keyword evidence="4" id="KW-0645">Protease</keyword>
<comment type="caution">
    <text evidence="10">The sequence shown here is derived from an EMBL/GenBank/DDBJ whole genome shotgun (WGS) entry which is preliminary data.</text>
</comment>